<gene>
    <name evidence="3" type="ordered locus">MCON_0097</name>
</gene>
<feature type="transmembrane region" description="Helical" evidence="2">
    <location>
        <begin position="37"/>
        <end position="63"/>
    </location>
</feature>
<dbReference type="Proteomes" id="UP000007807">
    <property type="component" value="Chromosome"/>
</dbReference>
<keyword evidence="2" id="KW-1133">Transmembrane helix</keyword>
<protein>
    <recommendedName>
        <fullName evidence="5">DUF2953 domain-containing protein</fullName>
    </recommendedName>
</protein>
<reference evidence="3 4" key="1">
    <citation type="journal article" date="2011" name="J. Bacteriol.">
        <title>Complete genome sequence of Methanosaeta concilii, a specialist in aceticlastic methanogenesis.</title>
        <authorList>
            <person name="Barber R.D."/>
            <person name="Zhang L."/>
            <person name="Harnack M."/>
            <person name="Olson M.V."/>
            <person name="Kaul R."/>
            <person name="Ingram-Smith C."/>
            <person name="Smith K.S."/>
        </authorList>
    </citation>
    <scope>NUCLEOTIDE SEQUENCE [LARGE SCALE GENOMIC DNA]</scope>
    <source>
        <strain evidence="4">ATCC 5969 / DSM 3671 / JCM 10134 / NBRC 103675 / OCM 69 / GP-6</strain>
    </source>
</reference>
<evidence type="ECO:0000256" key="2">
    <source>
        <dbReference type="SAM" id="Phobius"/>
    </source>
</evidence>
<keyword evidence="4" id="KW-1185">Reference proteome</keyword>
<evidence type="ECO:0008006" key="5">
    <source>
        <dbReference type="Google" id="ProtNLM"/>
    </source>
</evidence>
<dbReference type="HOGENOM" id="CLU_917062_0_0_2"/>
<dbReference type="InParanoid" id="F4BTX5"/>
<keyword evidence="2" id="KW-0472">Membrane</keyword>
<keyword evidence="2" id="KW-0812">Transmembrane</keyword>
<feature type="region of interest" description="Disordered" evidence="1">
    <location>
        <begin position="134"/>
        <end position="175"/>
    </location>
</feature>
<evidence type="ECO:0000256" key="1">
    <source>
        <dbReference type="SAM" id="MobiDB-lite"/>
    </source>
</evidence>
<dbReference type="Pfam" id="PF11167">
    <property type="entry name" value="DUF2953"/>
    <property type="match status" value="1"/>
</dbReference>
<dbReference type="InterPro" id="IPR021338">
    <property type="entry name" value="DUF2953"/>
</dbReference>
<name>F4BTX5_METSG</name>
<accession>F4BTX5</accession>
<dbReference type="STRING" id="990316.MCON_0097"/>
<proteinExistence type="predicted"/>
<evidence type="ECO:0000313" key="4">
    <source>
        <dbReference type="Proteomes" id="UP000007807"/>
    </source>
</evidence>
<sequence>MDFKGQFQDLTQREAFLMPLTLQILTGISSPSLLTSAALILMLFIALLLILLIIPLSLCLFLCKEGQLVEGKLRGSWLGISAGGDLRSKETQLLGRLWISWHNIRLLYRETSAPSALDLIASITGGEKEKDEEKEIKKVKKGSAGIAKRGSPDKRKYKEGQDESHPGSDEKGGELEVIEEGDADGISVHRIRSVLAAMPAFIDFIRDLFRSFHFKTIRCHLQLGLDDPSETAILTGRLWSIAAFLSYLGADIQIEPFFEEERLEGELLAEARMRPIRIPAAVISALREKEMRSLLKDAIGWGR</sequence>
<dbReference type="EMBL" id="CP002565">
    <property type="protein sequence ID" value="AEB67008.1"/>
    <property type="molecule type" value="Genomic_DNA"/>
</dbReference>
<dbReference type="KEGG" id="mcj:MCON_0097"/>
<dbReference type="AlphaFoldDB" id="F4BTX5"/>
<organism evidence="3 4">
    <name type="scientific">Methanothrix soehngenii (strain ATCC 5969 / DSM 3671 / JCM 10134 / NBRC 103675 / OCM 69 / GP-6)</name>
    <name type="common">Methanosaeta concilii</name>
    <dbReference type="NCBI Taxonomy" id="990316"/>
    <lineage>
        <taxon>Archaea</taxon>
        <taxon>Methanobacteriati</taxon>
        <taxon>Methanobacteriota</taxon>
        <taxon>Stenosarchaea group</taxon>
        <taxon>Methanomicrobia</taxon>
        <taxon>Methanotrichales</taxon>
        <taxon>Methanotrichaceae</taxon>
        <taxon>Methanothrix</taxon>
    </lineage>
</organism>
<evidence type="ECO:0000313" key="3">
    <source>
        <dbReference type="EMBL" id="AEB67008.1"/>
    </source>
</evidence>
<feature type="compositionally biased region" description="Basic and acidic residues" evidence="1">
    <location>
        <begin position="150"/>
        <end position="174"/>
    </location>
</feature>